<dbReference type="AlphaFoldDB" id="A0A2K1JT97"/>
<feature type="compositionally biased region" description="Basic and acidic residues" evidence="2">
    <location>
        <begin position="125"/>
        <end position="143"/>
    </location>
</feature>
<feature type="compositionally biased region" description="Basic and acidic residues" evidence="2">
    <location>
        <begin position="203"/>
        <end position="234"/>
    </location>
</feature>
<evidence type="ECO:0000256" key="2">
    <source>
        <dbReference type="SAM" id="MobiDB-lite"/>
    </source>
</evidence>
<feature type="region of interest" description="Disordered" evidence="2">
    <location>
        <begin position="125"/>
        <end position="158"/>
    </location>
</feature>
<dbReference type="SMART" id="SM00775">
    <property type="entry name" value="LNS2"/>
    <property type="match status" value="1"/>
</dbReference>
<dbReference type="KEGG" id="ppp:112288415"/>
<dbReference type="OrthoDB" id="4567at2759"/>
<evidence type="ECO:0000313" key="5">
    <source>
        <dbReference type="EnsemblPlants" id="Pp3c11_3030V3.1"/>
    </source>
</evidence>
<feature type="domain" description="LNS2/PITP" evidence="3">
    <location>
        <begin position="665"/>
        <end position="821"/>
    </location>
</feature>
<evidence type="ECO:0000259" key="3">
    <source>
        <dbReference type="SMART" id="SM00775"/>
    </source>
</evidence>
<dbReference type="InterPro" id="IPR026058">
    <property type="entry name" value="LIPIN"/>
</dbReference>
<evidence type="ECO:0000313" key="6">
    <source>
        <dbReference type="Proteomes" id="UP000006727"/>
    </source>
</evidence>
<evidence type="ECO:0000256" key="1">
    <source>
        <dbReference type="ARBA" id="ARBA00005476"/>
    </source>
</evidence>
<protein>
    <recommendedName>
        <fullName evidence="3">LNS2/PITP domain-containing protein</fullName>
    </recommendedName>
</protein>
<dbReference type="Gramene" id="Pp3c11_3030V3.1">
    <property type="protein sequence ID" value="Pp3c11_3030V3.1"/>
    <property type="gene ID" value="Pp3c11_3030"/>
</dbReference>
<dbReference type="Proteomes" id="UP000006727">
    <property type="component" value="Chromosome 11"/>
</dbReference>
<dbReference type="PANTHER" id="PTHR12181">
    <property type="entry name" value="LIPIN"/>
    <property type="match status" value="1"/>
</dbReference>
<dbReference type="Pfam" id="PF04571">
    <property type="entry name" value="Lipin_N"/>
    <property type="match status" value="1"/>
</dbReference>
<dbReference type="InterPro" id="IPR013209">
    <property type="entry name" value="LNS2"/>
</dbReference>
<comment type="similarity">
    <text evidence="1">Belongs to the lipin family.</text>
</comment>
<dbReference type="FunCoup" id="A0A2K1JT97">
    <property type="interactions" value="2674"/>
</dbReference>
<dbReference type="GO" id="GO:0008195">
    <property type="term" value="F:phosphatidate phosphatase activity"/>
    <property type="evidence" value="ECO:0000318"/>
    <property type="project" value="GO_Central"/>
</dbReference>
<dbReference type="InterPro" id="IPR007651">
    <property type="entry name" value="Lipin_N"/>
</dbReference>
<feature type="region of interest" description="Disordered" evidence="2">
    <location>
        <begin position="445"/>
        <end position="465"/>
    </location>
</feature>
<dbReference type="InterPro" id="IPR036412">
    <property type="entry name" value="HAD-like_sf"/>
</dbReference>
<keyword evidence="6" id="KW-1185">Reference proteome</keyword>
<dbReference type="SUPFAM" id="SSF56784">
    <property type="entry name" value="HAD-like"/>
    <property type="match status" value="1"/>
</dbReference>
<gene>
    <name evidence="5" type="primary">LOC112288415</name>
    <name evidence="4" type="ORF">PHYPA_014528</name>
</gene>
<dbReference type="STRING" id="3218.A0A2K1JT97"/>
<proteinExistence type="inferred from homology"/>
<dbReference type="EnsemblPlants" id="Pp3c11_3030V3.1">
    <property type="protein sequence ID" value="Pp3c11_3030V3.1"/>
    <property type="gene ID" value="Pp3c11_3030"/>
</dbReference>
<sequence length="880" mass="97188">MFRLSLARRSNMYNTVGRLISQGVYTVAGPFHPFGGAVDIIVVQQQDGSYKSSPWYVKFGKFQGVLKRSEKVVNIAVNDVNVKFHMYLDSTGEAYFLKDAEPEKEPSPSQLAITAGDEVLAIEDAPSKLEDGSESKEEFADAKEEAEEAESSDEKDSNLELRFEGRKASYLLVQQVGMRTLSLACSRAAEEAKQFTEPSESSSFKEDTDITRKNELLEKSTSEGDAHITGKDEIPESSTLTHDLDVAGAIEYLEISTLKKDTEALGDAEFSESISLKEDSVDFIVDTETLDSNAFKEESRTIGEPSDVLLSSLATLKLRSNFETSIEELENATGGSVVNAFLKQAVGLEVSQQAGRPSTSLVAQAALASVAKAAWESGGEGLSNSLGTGARDSFEVFNNRGEVVAEGFRMRKSKSLNMGSRSSADEPVRVRRVKSESDLRLLNTDGRRMKGESGLGPNNIEDNSPELSTLTIASADGVVVLHTPRRGSPPPLPSQDDQIQQQPIMYEADGFEKPLVLGMLSFDNVVSDEAQGDNQVEKTDPSPVKKEVNALISTAGSGWKLWPFPLRRPRTPETNGSRPIISSQALLVAQNAAVNTAIVNNLIPDKDYYRSRKNKVRSFLPTSQMLAEMNLKEGSNRITFTFLTRVLGSQQVDARIYLWKWNTRVVISDVDGTITKSDVLGQVMPLVGRDWTQSGVTRLFSAIKENGYEVMFLSARAISQAYLTRQFLLNLKQDGEALPDGPVVISPDGLFPSLYREVIRRAPHEFKIACLQDIRDLFPKDCNPFYAGFGNRETDEISYLKVGIPKGKVFIINPKGEVAVNNRVDVKSYTSLHKLVDDMFPPQTYTEQEDFNSWNYWKMPLPDIEDELSVKSGSKPKKTK</sequence>
<feature type="region of interest" description="Disordered" evidence="2">
    <location>
        <begin position="191"/>
        <end position="236"/>
    </location>
</feature>
<accession>A0A2K1JT97</accession>
<reference evidence="5" key="3">
    <citation type="submission" date="2020-12" db="UniProtKB">
        <authorList>
            <consortium name="EnsemblPlants"/>
        </authorList>
    </citation>
    <scope>IDENTIFICATION</scope>
</reference>
<dbReference type="EMBL" id="ABEU02000011">
    <property type="protein sequence ID" value="PNR44758.1"/>
    <property type="molecule type" value="Genomic_DNA"/>
</dbReference>
<dbReference type="GeneID" id="112288415"/>
<dbReference type="RefSeq" id="XP_024388318.1">
    <property type="nucleotide sequence ID" value="XM_024532550.2"/>
</dbReference>
<dbReference type="Pfam" id="PF08235">
    <property type="entry name" value="LNS2"/>
    <property type="match status" value="1"/>
</dbReference>
<evidence type="ECO:0000313" key="4">
    <source>
        <dbReference type="EMBL" id="PNR44758.1"/>
    </source>
</evidence>
<dbReference type="GO" id="GO:0006629">
    <property type="term" value="P:lipid metabolic process"/>
    <property type="evidence" value="ECO:0000318"/>
    <property type="project" value="GO_Central"/>
</dbReference>
<dbReference type="InterPro" id="IPR031315">
    <property type="entry name" value="LNS2/PITP"/>
</dbReference>
<name>A0A2K1JT97_PHYPA</name>
<dbReference type="PANTHER" id="PTHR12181:SF12">
    <property type="entry name" value="PHOSPHATIDATE PHOSPHATASE"/>
    <property type="match status" value="1"/>
</dbReference>
<reference evidence="4 6" key="1">
    <citation type="journal article" date="2008" name="Science">
        <title>The Physcomitrella genome reveals evolutionary insights into the conquest of land by plants.</title>
        <authorList>
            <person name="Rensing S."/>
            <person name="Lang D."/>
            <person name="Zimmer A."/>
            <person name="Terry A."/>
            <person name="Salamov A."/>
            <person name="Shapiro H."/>
            <person name="Nishiyama T."/>
            <person name="Perroud P.-F."/>
            <person name="Lindquist E."/>
            <person name="Kamisugi Y."/>
            <person name="Tanahashi T."/>
            <person name="Sakakibara K."/>
            <person name="Fujita T."/>
            <person name="Oishi K."/>
            <person name="Shin-I T."/>
            <person name="Kuroki Y."/>
            <person name="Toyoda A."/>
            <person name="Suzuki Y."/>
            <person name="Hashimoto A."/>
            <person name="Yamaguchi K."/>
            <person name="Sugano A."/>
            <person name="Kohara Y."/>
            <person name="Fujiyama A."/>
            <person name="Anterola A."/>
            <person name="Aoki S."/>
            <person name="Ashton N."/>
            <person name="Barbazuk W.B."/>
            <person name="Barker E."/>
            <person name="Bennetzen J."/>
            <person name="Bezanilla M."/>
            <person name="Blankenship R."/>
            <person name="Cho S.H."/>
            <person name="Dutcher S."/>
            <person name="Estelle M."/>
            <person name="Fawcett J.A."/>
            <person name="Gundlach H."/>
            <person name="Hanada K."/>
            <person name="Heyl A."/>
            <person name="Hicks K.A."/>
            <person name="Hugh J."/>
            <person name="Lohr M."/>
            <person name="Mayer K."/>
            <person name="Melkozernov A."/>
            <person name="Murata T."/>
            <person name="Nelson D."/>
            <person name="Pils B."/>
            <person name="Prigge M."/>
            <person name="Reiss B."/>
            <person name="Renner T."/>
            <person name="Rombauts S."/>
            <person name="Rushton P."/>
            <person name="Sanderfoot A."/>
            <person name="Schween G."/>
            <person name="Shiu S.-H."/>
            <person name="Stueber K."/>
            <person name="Theodoulou F.L."/>
            <person name="Tu H."/>
            <person name="Van de Peer Y."/>
            <person name="Verrier P.J."/>
            <person name="Waters E."/>
            <person name="Wood A."/>
            <person name="Yang L."/>
            <person name="Cove D."/>
            <person name="Cuming A."/>
            <person name="Hasebe M."/>
            <person name="Lucas S."/>
            <person name="Mishler D.B."/>
            <person name="Reski R."/>
            <person name="Grigoriev I."/>
            <person name="Quatrano R.S."/>
            <person name="Boore J.L."/>
        </authorList>
    </citation>
    <scope>NUCLEOTIDE SEQUENCE [LARGE SCALE GENOMIC DNA]</scope>
    <source>
        <strain evidence="5 6">cv. Gransden 2004</strain>
    </source>
</reference>
<reference evidence="4 6" key="2">
    <citation type="journal article" date="2018" name="Plant J.">
        <title>The Physcomitrella patens chromosome-scale assembly reveals moss genome structure and evolution.</title>
        <authorList>
            <person name="Lang D."/>
            <person name="Ullrich K.K."/>
            <person name="Murat F."/>
            <person name="Fuchs J."/>
            <person name="Jenkins J."/>
            <person name="Haas F.B."/>
            <person name="Piednoel M."/>
            <person name="Gundlach H."/>
            <person name="Van Bel M."/>
            <person name="Meyberg R."/>
            <person name="Vives C."/>
            <person name="Morata J."/>
            <person name="Symeonidi A."/>
            <person name="Hiss M."/>
            <person name="Muchero W."/>
            <person name="Kamisugi Y."/>
            <person name="Saleh O."/>
            <person name="Blanc G."/>
            <person name="Decker E.L."/>
            <person name="van Gessel N."/>
            <person name="Grimwood J."/>
            <person name="Hayes R.D."/>
            <person name="Graham S.W."/>
            <person name="Gunter L.E."/>
            <person name="McDaniel S.F."/>
            <person name="Hoernstein S.N.W."/>
            <person name="Larsson A."/>
            <person name="Li F.W."/>
            <person name="Perroud P.F."/>
            <person name="Phillips J."/>
            <person name="Ranjan P."/>
            <person name="Rokshar D.S."/>
            <person name="Rothfels C.J."/>
            <person name="Schneider L."/>
            <person name="Shu S."/>
            <person name="Stevenson D.W."/>
            <person name="Thummler F."/>
            <person name="Tillich M."/>
            <person name="Villarreal Aguilar J.C."/>
            <person name="Widiez T."/>
            <person name="Wong G.K."/>
            <person name="Wymore A."/>
            <person name="Zhang Y."/>
            <person name="Zimmer A.D."/>
            <person name="Quatrano R.S."/>
            <person name="Mayer K.F.X."/>
            <person name="Goodstein D."/>
            <person name="Casacuberta J.M."/>
            <person name="Vandepoele K."/>
            <person name="Reski R."/>
            <person name="Cuming A.C."/>
            <person name="Tuskan G.A."/>
            <person name="Maumus F."/>
            <person name="Salse J."/>
            <person name="Schmutz J."/>
            <person name="Rensing S.A."/>
        </authorList>
    </citation>
    <scope>NUCLEOTIDE SEQUENCE [LARGE SCALE GENOMIC DNA]</scope>
    <source>
        <strain evidence="5 6">cv. Gransden 2004</strain>
    </source>
</reference>
<organism evidence="4">
    <name type="scientific">Physcomitrium patens</name>
    <name type="common">Spreading-leaved earth moss</name>
    <name type="synonym">Physcomitrella patens</name>
    <dbReference type="NCBI Taxonomy" id="3218"/>
    <lineage>
        <taxon>Eukaryota</taxon>
        <taxon>Viridiplantae</taxon>
        <taxon>Streptophyta</taxon>
        <taxon>Embryophyta</taxon>
        <taxon>Bryophyta</taxon>
        <taxon>Bryophytina</taxon>
        <taxon>Bryopsida</taxon>
        <taxon>Funariidae</taxon>
        <taxon>Funariales</taxon>
        <taxon>Funariaceae</taxon>
        <taxon>Physcomitrium</taxon>
    </lineage>
</organism>
<dbReference type="PaxDb" id="3218-PP1S39_351V6.1"/>